<dbReference type="GO" id="GO:0031145">
    <property type="term" value="P:anaphase-promoting complex-dependent catabolic process"/>
    <property type="evidence" value="ECO:0007669"/>
    <property type="project" value="TreeGrafter"/>
</dbReference>
<dbReference type="GO" id="GO:0045842">
    <property type="term" value="P:positive regulation of mitotic metaphase/anaphase transition"/>
    <property type="evidence" value="ECO:0007669"/>
    <property type="project" value="TreeGrafter"/>
</dbReference>
<accession>A0AAZ3Q910</accession>
<gene>
    <name evidence="7" type="primary">GPR180</name>
</gene>
<dbReference type="InterPro" id="IPR037679">
    <property type="entry name" value="Apc5"/>
</dbReference>
<keyword evidence="5" id="KW-1133">Transmembrane helix</keyword>
<dbReference type="AlphaFoldDB" id="A0AAZ3Q910"/>
<protein>
    <recommendedName>
        <fullName evidence="6">Anaphase-promoting complex subunit 5 N-terminal domain-containing protein</fullName>
    </recommendedName>
</protein>
<name>A0AAZ3Q910_ONCTS</name>
<keyword evidence="5" id="KW-0472">Membrane</keyword>
<evidence type="ECO:0000256" key="2">
    <source>
        <dbReference type="ARBA" id="ARBA00022776"/>
    </source>
</evidence>
<dbReference type="Pfam" id="PF21371">
    <property type="entry name" value="Apc5_N"/>
    <property type="match status" value="1"/>
</dbReference>
<dbReference type="InterPro" id="IPR048968">
    <property type="entry name" value="Apc5_N"/>
</dbReference>
<dbReference type="Ensembl" id="ENSOTST00005186466.1">
    <property type="protein sequence ID" value="ENSOTSP00005124479.1"/>
    <property type="gene ID" value="ENSOTSG00005074279.1"/>
</dbReference>
<dbReference type="GO" id="GO:0051301">
    <property type="term" value="P:cell division"/>
    <property type="evidence" value="ECO:0007669"/>
    <property type="project" value="UniProtKB-KW"/>
</dbReference>
<sequence length="440" mass="49637">MSSVHESLYFNPMMTNGVVHANVFGIKYWVTPYISVLERRRLNKLILPLQQVGISYCSPLQLLLSTVNCLLFFIKGLLTECLSLIMTVSSMFLGLFMRHMLLAYIKLPFKQVYKLYNALQHYYHSHYAQPGDGQVGLPALTADDSDMALTSTEDTVGERMEEELDTAPLHEILKVEGSTVSSAYPLQFAYFSFTLFETLKSPLRCPQPGTTALSLWSLVSSDWHRYGKSVSISVAIYVCSIDSCQNENQLQLLTHQGWSMKGPDSSALTEDSLIKCLPGLPYLAYLGIHSLVQQGAIQGKTAHELMDHSLSELIDISLAQTSSIWMMYGKRWKHLKEQFPPHTQHATVRITLQFWIFTQPKRLIPCCLPPGLGLAMQTLVEAVAYFSMLDCKGRLWDIHYLQARLHHTLGQTPQCNKCAKLFHLLELQPSPCDSEQSSPP</sequence>
<dbReference type="GO" id="GO:0070979">
    <property type="term" value="P:protein K11-linked ubiquitination"/>
    <property type="evidence" value="ECO:0007669"/>
    <property type="project" value="TreeGrafter"/>
</dbReference>
<dbReference type="PANTHER" id="PTHR12830">
    <property type="entry name" value="ANAPHASE-PROMOTING COMPLEX SUBUNIT 5"/>
    <property type="match status" value="1"/>
</dbReference>
<evidence type="ECO:0000313" key="8">
    <source>
        <dbReference type="Proteomes" id="UP000694402"/>
    </source>
</evidence>
<reference evidence="7" key="3">
    <citation type="submission" date="2025-09" db="UniProtKB">
        <authorList>
            <consortium name="Ensembl"/>
        </authorList>
    </citation>
    <scope>IDENTIFICATION</scope>
</reference>
<keyword evidence="2" id="KW-0498">Mitosis</keyword>
<dbReference type="PANTHER" id="PTHR12830:SF9">
    <property type="entry name" value="ANAPHASE-PROMOTING COMPLEX SUBUNIT 5"/>
    <property type="match status" value="1"/>
</dbReference>
<evidence type="ECO:0000256" key="3">
    <source>
        <dbReference type="ARBA" id="ARBA00022786"/>
    </source>
</evidence>
<keyword evidence="4" id="KW-0131">Cell cycle</keyword>
<reference evidence="8" key="1">
    <citation type="journal article" date="2018" name="PLoS ONE">
        <title>Chinook salmon (Oncorhynchus tshawytscha) genome and transcriptome.</title>
        <authorList>
            <person name="Christensen K.A."/>
            <person name="Leong J.S."/>
            <person name="Sakhrani D."/>
            <person name="Biagi C.A."/>
            <person name="Minkley D.R."/>
            <person name="Withler R.E."/>
            <person name="Rondeau E.B."/>
            <person name="Koop B.F."/>
            <person name="Devlin R.H."/>
        </authorList>
    </citation>
    <scope>NUCLEOTIDE SEQUENCE [LARGE SCALE GENOMIC DNA]</scope>
</reference>
<feature type="domain" description="Anaphase-promoting complex subunit 5 N-terminal" evidence="6">
    <location>
        <begin position="92"/>
        <end position="125"/>
    </location>
</feature>
<evidence type="ECO:0000256" key="1">
    <source>
        <dbReference type="ARBA" id="ARBA00022618"/>
    </source>
</evidence>
<feature type="transmembrane region" description="Helical" evidence="5">
    <location>
        <begin position="17"/>
        <end position="36"/>
    </location>
</feature>
<keyword evidence="3" id="KW-0833">Ubl conjugation pathway</keyword>
<keyword evidence="5" id="KW-0812">Transmembrane</keyword>
<dbReference type="GO" id="GO:0005680">
    <property type="term" value="C:anaphase-promoting complex"/>
    <property type="evidence" value="ECO:0007669"/>
    <property type="project" value="InterPro"/>
</dbReference>
<reference evidence="7" key="2">
    <citation type="submission" date="2025-08" db="UniProtKB">
        <authorList>
            <consortium name="Ensembl"/>
        </authorList>
    </citation>
    <scope>IDENTIFICATION</scope>
</reference>
<evidence type="ECO:0000313" key="7">
    <source>
        <dbReference type="Ensembl" id="ENSOTSP00005124479.1"/>
    </source>
</evidence>
<keyword evidence="8" id="KW-1185">Reference proteome</keyword>
<evidence type="ECO:0000256" key="5">
    <source>
        <dbReference type="SAM" id="Phobius"/>
    </source>
</evidence>
<keyword evidence="1" id="KW-0132">Cell division</keyword>
<dbReference type="GeneTree" id="ENSGT00990000211232"/>
<evidence type="ECO:0000256" key="4">
    <source>
        <dbReference type="ARBA" id="ARBA00023306"/>
    </source>
</evidence>
<organism evidence="7 8">
    <name type="scientific">Oncorhynchus tshawytscha</name>
    <name type="common">Chinook salmon</name>
    <name type="synonym">Salmo tshawytscha</name>
    <dbReference type="NCBI Taxonomy" id="74940"/>
    <lineage>
        <taxon>Eukaryota</taxon>
        <taxon>Metazoa</taxon>
        <taxon>Chordata</taxon>
        <taxon>Craniata</taxon>
        <taxon>Vertebrata</taxon>
        <taxon>Euteleostomi</taxon>
        <taxon>Actinopterygii</taxon>
        <taxon>Neopterygii</taxon>
        <taxon>Teleostei</taxon>
        <taxon>Protacanthopterygii</taxon>
        <taxon>Salmoniformes</taxon>
        <taxon>Salmonidae</taxon>
        <taxon>Salmoninae</taxon>
        <taxon>Oncorhynchus</taxon>
    </lineage>
</organism>
<proteinExistence type="predicted"/>
<evidence type="ECO:0000259" key="6">
    <source>
        <dbReference type="Pfam" id="PF21371"/>
    </source>
</evidence>
<dbReference type="Proteomes" id="UP000694402">
    <property type="component" value="Unassembled WGS sequence"/>
</dbReference>